<dbReference type="EMBL" id="CVMT01000002">
    <property type="protein sequence ID" value="CRG85044.1"/>
    <property type="molecule type" value="Genomic_DNA"/>
</dbReference>
<dbReference type="AlphaFoldDB" id="A0A0U1LRG4"/>
<accession>A0A0U1LRG4</accession>
<reference evidence="2 3" key="1">
    <citation type="submission" date="2015-04" db="EMBL/GenBank/DDBJ databases">
        <authorList>
            <person name="Syromyatnikov M.Y."/>
            <person name="Popov V.N."/>
        </authorList>
    </citation>
    <scope>NUCLEOTIDE SEQUENCE [LARGE SCALE GENOMIC DNA]</scope>
    <source>
        <strain evidence="2">WF-38-12</strain>
    </source>
</reference>
<feature type="compositionally biased region" description="Basic and acidic residues" evidence="1">
    <location>
        <begin position="110"/>
        <end position="128"/>
    </location>
</feature>
<gene>
    <name evidence="2" type="ORF">PISL3812_02192</name>
</gene>
<dbReference type="Proteomes" id="UP000054383">
    <property type="component" value="Unassembled WGS sequence"/>
</dbReference>
<evidence type="ECO:0000313" key="3">
    <source>
        <dbReference type="Proteomes" id="UP000054383"/>
    </source>
</evidence>
<name>A0A0U1LRG4_TALIS</name>
<proteinExistence type="predicted"/>
<evidence type="ECO:0000313" key="2">
    <source>
        <dbReference type="EMBL" id="CRG85044.1"/>
    </source>
</evidence>
<feature type="region of interest" description="Disordered" evidence="1">
    <location>
        <begin position="110"/>
        <end position="140"/>
    </location>
</feature>
<organism evidence="2 3">
    <name type="scientific">Talaromyces islandicus</name>
    <name type="common">Penicillium islandicum</name>
    <dbReference type="NCBI Taxonomy" id="28573"/>
    <lineage>
        <taxon>Eukaryota</taxon>
        <taxon>Fungi</taxon>
        <taxon>Dikarya</taxon>
        <taxon>Ascomycota</taxon>
        <taxon>Pezizomycotina</taxon>
        <taxon>Eurotiomycetes</taxon>
        <taxon>Eurotiomycetidae</taxon>
        <taxon>Eurotiales</taxon>
        <taxon>Trichocomaceae</taxon>
        <taxon>Talaromyces</taxon>
        <taxon>Talaromyces sect. Islandici</taxon>
    </lineage>
</organism>
<evidence type="ECO:0000256" key="1">
    <source>
        <dbReference type="SAM" id="MobiDB-lite"/>
    </source>
</evidence>
<protein>
    <submittedName>
        <fullName evidence="2">Uncharacterized protein</fullName>
    </submittedName>
</protein>
<sequence length="443" mass="50291">MGIQNTLRKLSHSKQTFRQLNIGLQLPLVSSKAVSSCVLKALGELNAARKHGEATIILGEESSNKAAYQKSQETRLKKETVLDGDDNMGQGENLETSRVRSARYWLEQEKYSDDPIPDEYRPDKKAKSDQTVGPATSDDCTYVGGGHNLSAIEAPSQTSGRHESTILTASVPESGLCFGHSTVVSGQSSLEQDISGSNTVKLPVIPPGPYPFMKNQFHPAPEKAQLDNFGLGIDCPDGCADCEIWVSSVAKAKARVDNWFEKDFNWRDEGSSSFNYPETETIQNIPDDPVEDYDDWLLGATDSNDFPHIKQLYKWAVENTPGAMTAASVTRNMRNGEREHWWLLPYYHGTEYNVIMAEYEPRYIPNDYRSWPFDARLPIWEARGLVGPGQLEEARWEHTKIEHQRQWTMYRWQDEARQRYIAEVTEYARWQFIHSGHLPWPSQ</sequence>
<dbReference type="OrthoDB" id="4226191at2759"/>
<keyword evidence="3" id="KW-1185">Reference proteome</keyword>